<gene>
    <name evidence="2" type="ORF">AMATHDRAFT_51255</name>
</gene>
<feature type="compositionally biased region" description="Low complexity" evidence="1">
    <location>
        <begin position="97"/>
        <end position="138"/>
    </location>
</feature>
<feature type="compositionally biased region" description="Acidic residues" evidence="1">
    <location>
        <begin position="27"/>
        <end position="77"/>
    </location>
</feature>
<dbReference type="EMBL" id="KZ302229">
    <property type="protein sequence ID" value="PFH46142.1"/>
    <property type="molecule type" value="Genomic_DNA"/>
</dbReference>
<accession>A0A2A9NEJ8</accession>
<sequence length="299" mass="31700">MSGQRSTLRSPGNNGGDAPQSQFKDEEQWDDDFDDADDSSDDEDEDDEDEDDKGDDDGLDDDDENDEDDWDEREEEVPASGQAANVSGTGNLVLGDGNSFSGSNNSFGHQNSFNTTTTNVTNNNTVSNSTTNNNIVNQGGNGGSQGGNGSAGGNKGPGRRRAMVTIVGRGGGKRRFWQAPDGAIRIKGWKPDGSPWRTKTLVSAGLARAFTPLAAICWGGKLGFKQIRLYYVGNKDNLQQMARINGGKWQRTGLGFGVAAGSRLAVGRGGGRTRVRFMSVQGGARIAVSSGNGWSLVKP</sequence>
<evidence type="ECO:0008006" key="4">
    <source>
        <dbReference type="Google" id="ProtNLM"/>
    </source>
</evidence>
<reference evidence="2 3" key="1">
    <citation type="submission" date="2014-02" db="EMBL/GenBank/DDBJ databases">
        <title>Transposable element dynamics among asymbiotic and ectomycorrhizal Amanita fungi.</title>
        <authorList>
            <consortium name="DOE Joint Genome Institute"/>
            <person name="Hess J."/>
            <person name="Skrede I."/>
            <person name="Wolfe B."/>
            <person name="LaButti K."/>
            <person name="Ohm R.A."/>
            <person name="Grigoriev I.V."/>
            <person name="Pringle A."/>
        </authorList>
    </citation>
    <scope>NUCLEOTIDE SEQUENCE [LARGE SCALE GENOMIC DNA]</scope>
    <source>
        <strain evidence="2 3">SKay4041</strain>
    </source>
</reference>
<keyword evidence="3" id="KW-1185">Reference proteome</keyword>
<feature type="region of interest" description="Disordered" evidence="1">
    <location>
        <begin position="1"/>
        <end position="160"/>
    </location>
</feature>
<proteinExistence type="predicted"/>
<evidence type="ECO:0000256" key="1">
    <source>
        <dbReference type="SAM" id="MobiDB-lite"/>
    </source>
</evidence>
<protein>
    <recommendedName>
        <fullName evidence="4">Fucose-specific lectin</fullName>
    </recommendedName>
</protein>
<evidence type="ECO:0000313" key="2">
    <source>
        <dbReference type="EMBL" id="PFH46142.1"/>
    </source>
</evidence>
<name>A0A2A9NEJ8_9AGAR</name>
<dbReference type="AlphaFoldDB" id="A0A2A9NEJ8"/>
<evidence type="ECO:0000313" key="3">
    <source>
        <dbReference type="Proteomes" id="UP000242287"/>
    </source>
</evidence>
<organism evidence="2 3">
    <name type="scientific">Amanita thiersii Skay4041</name>
    <dbReference type="NCBI Taxonomy" id="703135"/>
    <lineage>
        <taxon>Eukaryota</taxon>
        <taxon>Fungi</taxon>
        <taxon>Dikarya</taxon>
        <taxon>Basidiomycota</taxon>
        <taxon>Agaricomycotina</taxon>
        <taxon>Agaricomycetes</taxon>
        <taxon>Agaricomycetidae</taxon>
        <taxon>Agaricales</taxon>
        <taxon>Pluteineae</taxon>
        <taxon>Amanitaceae</taxon>
        <taxon>Amanita</taxon>
    </lineage>
</organism>
<feature type="compositionally biased region" description="Polar residues" evidence="1">
    <location>
        <begin position="1"/>
        <end position="12"/>
    </location>
</feature>
<dbReference type="Proteomes" id="UP000242287">
    <property type="component" value="Unassembled WGS sequence"/>
</dbReference>
<feature type="compositionally biased region" description="Gly residues" evidence="1">
    <location>
        <begin position="139"/>
        <end position="156"/>
    </location>
</feature>
<dbReference type="Gene3D" id="2.120.10.70">
    <property type="entry name" value="Fucose-specific lectin"/>
    <property type="match status" value="1"/>
</dbReference>
<dbReference type="SUPFAM" id="SSF89372">
    <property type="entry name" value="Fucose-specific lectin"/>
    <property type="match status" value="1"/>
</dbReference>